<organism evidence="1 2">
    <name type="scientific">Legionella pneumophila</name>
    <dbReference type="NCBI Taxonomy" id="446"/>
    <lineage>
        <taxon>Bacteria</taxon>
        <taxon>Pseudomonadati</taxon>
        <taxon>Pseudomonadota</taxon>
        <taxon>Gammaproteobacteria</taxon>
        <taxon>Legionellales</taxon>
        <taxon>Legionellaceae</taxon>
        <taxon>Legionella</taxon>
    </lineage>
</organism>
<dbReference type="EMBL" id="PQWY01000011">
    <property type="protein sequence ID" value="PPK30675.1"/>
    <property type="molecule type" value="Genomic_DNA"/>
</dbReference>
<evidence type="ECO:0000313" key="2">
    <source>
        <dbReference type="Proteomes" id="UP000239239"/>
    </source>
</evidence>
<proteinExistence type="predicted"/>
<dbReference type="SUPFAM" id="SSF64288">
    <property type="entry name" value="Chorismate lyase-like"/>
    <property type="match status" value="1"/>
</dbReference>
<accession>A0A2S6EZT7</accession>
<sequence length="239" mass="27446">MLKMIHLLINCMSLKPSIRAINLNIILFLFLAVLGSLSHATKSINTNQADSLFNIVKMSTILSKDSLMSPYNYLLTQPLMTTTLERYYQRTSRIKVITAYTNPDNNTCSRIIILYVDINKKRNNVDLAQKKNEVIPVELAAININFAELPEKLITDIIHTNIPFGKLLTQHHLKVLSKDRTYFSVACNKMLASLIHCKLNKKLFGRTNVLVRADNKKWIARVIEILSDEKEVKRHLRLN</sequence>
<protein>
    <submittedName>
        <fullName evidence="1">Uncharacterized protein</fullName>
    </submittedName>
</protein>
<dbReference type="AlphaFoldDB" id="A0A2S6EZT7"/>
<dbReference type="OrthoDB" id="5650935at2"/>
<dbReference type="Proteomes" id="UP000239239">
    <property type="component" value="Unassembled WGS sequence"/>
</dbReference>
<dbReference type="InterPro" id="IPR028978">
    <property type="entry name" value="Chorismate_lyase_/UTRA_dom_sf"/>
</dbReference>
<name>A0A2S6EZT7_LEGPN</name>
<reference evidence="1 2" key="1">
    <citation type="submission" date="2018-02" db="EMBL/GenBank/DDBJ databases">
        <title>Draft genome sequences of four Legionella pneumophila clinical strains isolated in Ontario.</title>
        <authorList>
            <person name="Fortuna A."/>
            <person name="Ramnarine R."/>
            <person name="Li A."/>
            <person name="Frantz C."/>
            <person name="Mallo G."/>
        </authorList>
    </citation>
    <scope>NUCLEOTIDE SEQUENCE [LARGE SCALE GENOMIC DNA]</scope>
    <source>
        <strain evidence="1 2">LG61</strain>
    </source>
</reference>
<dbReference type="Gene3D" id="3.40.1410.10">
    <property type="entry name" value="Chorismate lyase-like"/>
    <property type="match status" value="1"/>
</dbReference>
<gene>
    <name evidence="1" type="ORF">C3928_07875</name>
</gene>
<comment type="caution">
    <text evidence="1">The sequence shown here is derived from an EMBL/GenBank/DDBJ whole genome shotgun (WGS) entry which is preliminary data.</text>
</comment>
<evidence type="ECO:0000313" key="1">
    <source>
        <dbReference type="EMBL" id="PPK30675.1"/>
    </source>
</evidence>